<proteinExistence type="predicted"/>
<dbReference type="RefSeq" id="WP_000972662.1">
    <property type="nucleotide sequence ID" value="NZ_JAMHKF010000026.1"/>
</dbReference>
<evidence type="ECO:0000313" key="2">
    <source>
        <dbReference type="EMBL" id="AXJ99679.1"/>
    </source>
</evidence>
<sequence length="76" mass="8661">MMIIATKDGLLVAAELIKEETGYWLLKPRDQKMPIRVNKQDHNKRAFTHMGDALRWAGDPELAKQFDAEGEIHANS</sequence>
<protein>
    <submittedName>
        <fullName evidence="2">Uncharacterized protein</fullName>
    </submittedName>
</protein>
<reference evidence="2" key="1">
    <citation type="submission" date="2018-05" db="EMBL/GenBank/DDBJ databases">
        <title>Complete Sequences of Plasmids Bearing rmtG 16S rRNA Methyltransferase Gene in Enterobacter hormaechei in Brazil.</title>
        <authorList>
            <person name="Martins E.R."/>
            <person name="Bueno M.F.C."/>
            <person name="Francisco G.R."/>
            <person name="Casella T."/>
            <person name="Garcia D.O."/>
            <person name="de Vasconcelos A.T.R."/>
            <person name="de Almeida L.G."/>
            <person name="Gerber A.L."/>
            <person name="Nogueira M.C.L."/>
        </authorList>
    </citation>
    <scope>NUCLEOTIDE SEQUENCE</scope>
    <source>
        <strain evidence="2">Ec13</strain>
        <plasmid evidence="2">pEc13</plasmid>
    </source>
</reference>
<name>A0A3S7QGS3_9ENTR</name>
<evidence type="ECO:0000313" key="1">
    <source>
        <dbReference type="EMBL" id="AXJ99500.1"/>
    </source>
</evidence>
<geneLocation type="plasmid" evidence="2">
    <name>pEc13</name>
</geneLocation>
<keyword evidence="2" id="KW-0614">Plasmid</keyword>
<dbReference type="EMBL" id="MH325468">
    <property type="protein sequence ID" value="AXJ99500.1"/>
    <property type="molecule type" value="Genomic_DNA"/>
</dbReference>
<dbReference type="AlphaFoldDB" id="A0A3S7QGS3"/>
<organism evidence="2">
    <name type="scientific">Enterobacter hormaechei</name>
    <dbReference type="NCBI Taxonomy" id="158836"/>
    <lineage>
        <taxon>Bacteria</taxon>
        <taxon>Pseudomonadati</taxon>
        <taxon>Pseudomonadota</taxon>
        <taxon>Gammaproteobacteria</taxon>
        <taxon>Enterobacterales</taxon>
        <taxon>Enterobacteriaceae</taxon>
        <taxon>Enterobacter</taxon>
        <taxon>Enterobacter cloacae complex</taxon>
    </lineage>
</organism>
<geneLocation type="plasmid" evidence="1">
    <name>pEc09</name>
</geneLocation>
<dbReference type="EMBL" id="MH325469">
    <property type="protein sequence ID" value="AXJ99679.1"/>
    <property type="molecule type" value="Genomic_DNA"/>
</dbReference>
<accession>A0A3S7QGS3</accession>
<reference evidence="1" key="2">
    <citation type="submission" date="2018-05" db="EMBL/GenBank/DDBJ databases">
        <title>Complete Sequences of Plasmids Bearing rmtG 16S rRNA Methyltransferase Gene in Enterobacter hormaechei in Brazil.</title>
        <authorList>
            <person name="Bueno M.F.C."/>
            <person name="Martins E.R."/>
            <person name="Francisco G.R."/>
            <person name="Casella T."/>
            <person name="Garcia D.O."/>
            <person name="de Vasconcelos A.T.R."/>
            <person name="de Almeida L.G."/>
            <person name="Gerber A.L."/>
            <person name="Nogueira M.C.L."/>
        </authorList>
    </citation>
    <scope>NUCLEOTIDE SEQUENCE</scope>
    <source>
        <strain evidence="1">Ec09</strain>
        <plasmid evidence="1">pEc09</plasmid>
    </source>
</reference>